<dbReference type="RefSeq" id="WP_111268591.1">
    <property type="nucleotide sequence ID" value="NZ_QKWW01000006.1"/>
</dbReference>
<evidence type="ECO:0000313" key="1">
    <source>
        <dbReference type="EMBL" id="PZT57440.1"/>
    </source>
</evidence>
<dbReference type="Proteomes" id="UP000249204">
    <property type="component" value="Unassembled WGS sequence"/>
</dbReference>
<gene>
    <name evidence="1" type="ORF">DN757_01945</name>
</gene>
<proteinExistence type="predicted"/>
<comment type="caution">
    <text evidence="1">The sequence shown here is derived from an EMBL/GenBank/DDBJ whole genome shotgun (WGS) entry which is preliminary data.</text>
</comment>
<evidence type="ECO:0000313" key="2">
    <source>
        <dbReference type="Proteomes" id="UP000249204"/>
    </source>
</evidence>
<dbReference type="EMBL" id="QKWW01000006">
    <property type="protein sequence ID" value="PZT57440.1"/>
    <property type="molecule type" value="Genomic_DNA"/>
</dbReference>
<protein>
    <submittedName>
        <fullName evidence="1">Uncharacterized protein</fullName>
    </submittedName>
</protein>
<name>A0A2W6PCQ2_9BACL</name>
<dbReference type="InterPro" id="IPR029055">
    <property type="entry name" value="Ntn_hydrolases_N"/>
</dbReference>
<dbReference type="SUPFAM" id="SSF56235">
    <property type="entry name" value="N-terminal nucleophile aminohydrolases (Ntn hydrolases)"/>
    <property type="match status" value="1"/>
</dbReference>
<reference evidence="1 2" key="1">
    <citation type="submission" date="2018-06" db="EMBL/GenBank/DDBJ databases">
        <title>Isolation of heavy metals resistant Paenibacillus silvae NC2 from Gold-Copper mine in ZiJin, China.</title>
        <authorList>
            <person name="Xu J."/>
            <person name="Mazhar H.S."/>
            <person name="Rensing C."/>
        </authorList>
    </citation>
    <scope>NUCLEOTIDE SEQUENCE [LARGE SCALE GENOMIC DNA]</scope>
    <source>
        <strain evidence="1 2">NC2</strain>
    </source>
</reference>
<dbReference type="Gene3D" id="3.60.20.10">
    <property type="entry name" value="Glutamine Phosphoribosylpyrophosphate, subunit 1, domain 1"/>
    <property type="match status" value="1"/>
</dbReference>
<accession>A0A2W6PCQ2</accession>
<dbReference type="AlphaFoldDB" id="A0A2W6PCQ2"/>
<sequence>MSFITIVASTKFITVMSDGRASRGNVVVAEDMKKFIFINEGKLFVAIAGDYEYGSTFQEIFKTIDNFSPKEMIEGVYNKAQTLDIDARSFTISIGGVQDNKITVSMYDSDTNKTYHREPLEGNYDPIFFGEFPLPPEQMHQMFANILSKYETFPSHRQFWNA</sequence>
<organism evidence="1 2">
    <name type="scientific">Paenibacillus silvae</name>
    <dbReference type="NCBI Taxonomy" id="1325358"/>
    <lineage>
        <taxon>Bacteria</taxon>
        <taxon>Bacillati</taxon>
        <taxon>Bacillota</taxon>
        <taxon>Bacilli</taxon>
        <taxon>Bacillales</taxon>
        <taxon>Paenibacillaceae</taxon>
        <taxon>Paenibacillus</taxon>
    </lineage>
</organism>